<dbReference type="RefSeq" id="WP_285613425.1">
    <property type="nucleotide sequence ID" value="NZ_BSSD01000015.1"/>
</dbReference>
<dbReference type="InterPro" id="IPR019639">
    <property type="entry name" value="DUF2505"/>
</dbReference>
<comment type="caution">
    <text evidence="1">The sequence shown here is derived from an EMBL/GenBank/DDBJ whole genome shotgun (WGS) entry which is preliminary data.</text>
</comment>
<name>A0A9W6VBW6_9PSEU</name>
<keyword evidence="2" id="KW-1185">Reference proteome</keyword>
<reference evidence="1" key="1">
    <citation type="submission" date="2023-02" db="EMBL/GenBank/DDBJ databases">
        <title>Actinokineospora globicatena NBRC 15670.</title>
        <authorList>
            <person name="Ichikawa N."/>
            <person name="Sato H."/>
            <person name="Tonouchi N."/>
        </authorList>
    </citation>
    <scope>NUCLEOTIDE SEQUENCE</scope>
    <source>
        <strain evidence="1">NBRC 15670</strain>
    </source>
</reference>
<evidence type="ECO:0008006" key="3">
    <source>
        <dbReference type="Google" id="ProtNLM"/>
    </source>
</evidence>
<protein>
    <recommendedName>
        <fullName evidence="3">DUF2505 domain-containing protein</fullName>
    </recommendedName>
</protein>
<sequence length="161" mass="17295">MTSRIEHRAAFTAPAATVHARLVDRAFLESRLRAIGGKDATLVDLETTGETVRYRLRQGIDSTKLPSAIRTIVKGDLIVERTETWRPATQGFTGTTKATVTGVPGEVNGTYTLTTTPTGSELHTAAEVKVRIPLIGGKIESAIATHIHDLLTAEAAFTESQ</sequence>
<accession>A0A9W6VBW6</accession>
<dbReference type="Proteomes" id="UP001165042">
    <property type="component" value="Unassembled WGS sequence"/>
</dbReference>
<dbReference type="AlphaFoldDB" id="A0A9W6VBW6"/>
<organism evidence="1 2">
    <name type="scientific">Actinokineospora globicatena</name>
    <dbReference type="NCBI Taxonomy" id="103729"/>
    <lineage>
        <taxon>Bacteria</taxon>
        <taxon>Bacillati</taxon>
        <taxon>Actinomycetota</taxon>
        <taxon>Actinomycetes</taxon>
        <taxon>Pseudonocardiales</taxon>
        <taxon>Pseudonocardiaceae</taxon>
        <taxon>Actinokineospora</taxon>
    </lineage>
</organism>
<proteinExistence type="predicted"/>
<evidence type="ECO:0000313" key="1">
    <source>
        <dbReference type="EMBL" id="GLW95717.1"/>
    </source>
</evidence>
<gene>
    <name evidence="1" type="ORF">Aglo03_65330</name>
</gene>
<dbReference type="EMBL" id="BSSD01000015">
    <property type="protein sequence ID" value="GLW95717.1"/>
    <property type="molecule type" value="Genomic_DNA"/>
</dbReference>
<evidence type="ECO:0000313" key="2">
    <source>
        <dbReference type="Proteomes" id="UP001165042"/>
    </source>
</evidence>
<dbReference type="Pfam" id="PF10698">
    <property type="entry name" value="DUF2505"/>
    <property type="match status" value="1"/>
</dbReference>